<evidence type="ECO:0000313" key="7">
    <source>
        <dbReference type="Proteomes" id="UP001227162"/>
    </source>
</evidence>
<dbReference type="CDD" id="cd08494">
    <property type="entry name" value="PBP2_NikA_DppA_OppA_like_6"/>
    <property type="match status" value="1"/>
</dbReference>
<dbReference type="RefSeq" id="WP_317624992.1">
    <property type="nucleotide sequence ID" value="NZ_JANFFA010000001.1"/>
</dbReference>
<reference evidence="6" key="2">
    <citation type="submission" date="2023-04" db="EMBL/GenBank/DDBJ databases">
        <title>'Rhodoalgimonas zhirmunskyi' gen. nov., isolated from a red alga.</title>
        <authorList>
            <person name="Nedashkovskaya O.I."/>
            <person name="Otstavnykh N.Y."/>
            <person name="Bystritskaya E.P."/>
            <person name="Balabanova L.A."/>
            <person name="Isaeva M.P."/>
        </authorList>
    </citation>
    <scope>NUCLEOTIDE SEQUENCE</scope>
    <source>
        <strain evidence="6">10Alg 79</strain>
    </source>
</reference>
<dbReference type="InterPro" id="IPR030678">
    <property type="entry name" value="Peptide/Ni-bd"/>
</dbReference>
<proteinExistence type="inferred from homology"/>
<dbReference type="PANTHER" id="PTHR30290:SF38">
    <property type="entry name" value="D,D-DIPEPTIDE-BINDING PERIPLASMIC PROTEIN DDPA-RELATED"/>
    <property type="match status" value="1"/>
</dbReference>
<evidence type="ECO:0000256" key="1">
    <source>
        <dbReference type="ARBA" id="ARBA00004418"/>
    </source>
</evidence>
<dbReference type="PIRSF" id="PIRSF002741">
    <property type="entry name" value="MppA"/>
    <property type="match status" value="1"/>
</dbReference>
<dbReference type="AlphaFoldDB" id="A0AAJ1U499"/>
<evidence type="ECO:0000256" key="3">
    <source>
        <dbReference type="ARBA" id="ARBA00022729"/>
    </source>
</evidence>
<comment type="caution">
    <text evidence="6">The sequence shown here is derived from an EMBL/GenBank/DDBJ whole genome shotgun (WGS) entry which is preliminary data.</text>
</comment>
<dbReference type="GO" id="GO:0043190">
    <property type="term" value="C:ATP-binding cassette (ABC) transporter complex"/>
    <property type="evidence" value="ECO:0007669"/>
    <property type="project" value="InterPro"/>
</dbReference>
<feature type="signal peptide" evidence="4">
    <location>
        <begin position="1"/>
        <end position="41"/>
    </location>
</feature>
<feature type="domain" description="Solute-binding protein family 5" evidence="5">
    <location>
        <begin position="87"/>
        <end position="419"/>
    </location>
</feature>
<dbReference type="Pfam" id="PF00496">
    <property type="entry name" value="SBP_bac_5"/>
    <property type="match status" value="1"/>
</dbReference>
<keyword evidence="3 4" id="KW-0732">Signal</keyword>
<evidence type="ECO:0000259" key="5">
    <source>
        <dbReference type="Pfam" id="PF00496"/>
    </source>
</evidence>
<comment type="similarity">
    <text evidence="2">Belongs to the bacterial solute-binding protein 5 family.</text>
</comment>
<dbReference type="InterPro" id="IPR039424">
    <property type="entry name" value="SBP_5"/>
</dbReference>
<protein>
    <submittedName>
        <fullName evidence="6">ABC transporter substrate-binding protein</fullName>
    </submittedName>
</protein>
<dbReference type="Gene3D" id="3.10.105.10">
    <property type="entry name" value="Dipeptide-binding Protein, Domain 3"/>
    <property type="match status" value="1"/>
</dbReference>
<sequence>MTTLRSASRQTRRTRTARTATLATTFATVLSALALTSPALAETKLRIGLQQEPTVLDPTSDATASIDSMLTHNVFESLTTVDESGAVLPNLASDWTISEDGLTYTFTLVEGATFHDGTAFDAEDVKFTFERAMAEGSTNPSKSIFEPIESVTVIDPKTIEFKLNRKDAFFLFNVAQGDASIIAPESVEANATKPVGTGPFMFDSWTRGDRLTLAKYADYRDAADVKIDKVEFRFISDPAAATAALMSEELDAFPGFPAPELMTQFEADPRFKTVVGSTNGEVILALNNSKPPFNDLKARQALSHAIDRAEIIDGAMYGMAVPIGSFYPPHAPDYIDLTGLYPHDSAKAKQMFEEAGVTEELTLRVPPFPYATRSGEIVQAELAKAGIKVKLENVEWGFWIDEVYKKKNYDMTIIAHTAPNDLSNFARGPKYFYGYQSDDFDALWNKIKTESDTAARAELTKQAQTYLAENAVHGFLFQLPQLSVYRNGVDGFWAASPVLFQPLAGVTIQ</sequence>
<comment type="subcellular location">
    <subcellularLocation>
        <location evidence="1">Periplasm</location>
    </subcellularLocation>
</comment>
<evidence type="ECO:0000313" key="6">
    <source>
        <dbReference type="EMBL" id="MDQ2093400.1"/>
    </source>
</evidence>
<reference evidence="6" key="1">
    <citation type="submission" date="2022-07" db="EMBL/GenBank/DDBJ databases">
        <authorList>
            <person name="Otstavnykh N."/>
            <person name="Isaeva M."/>
            <person name="Bystritskaya E."/>
        </authorList>
    </citation>
    <scope>NUCLEOTIDE SEQUENCE</scope>
    <source>
        <strain evidence="6">10Alg 79</strain>
    </source>
</reference>
<evidence type="ECO:0000256" key="4">
    <source>
        <dbReference type="SAM" id="SignalP"/>
    </source>
</evidence>
<name>A0AAJ1U499_9RHOB</name>
<dbReference type="InterPro" id="IPR000914">
    <property type="entry name" value="SBP_5_dom"/>
</dbReference>
<dbReference type="EMBL" id="JANFFA010000001">
    <property type="protein sequence ID" value="MDQ2093400.1"/>
    <property type="molecule type" value="Genomic_DNA"/>
</dbReference>
<dbReference type="SUPFAM" id="SSF53850">
    <property type="entry name" value="Periplasmic binding protein-like II"/>
    <property type="match status" value="1"/>
</dbReference>
<dbReference type="GO" id="GO:0030288">
    <property type="term" value="C:outer membrane-bounded periplasmic space"/>
    <property type="evidence" value="ECO:0007669"/>
    <property type="project" value="UniProtKB-ARBA"/>
</dbReference>
<dbReference type="GO" id="GO:1904680">
    <property type="term" value="F:peptide transmembrane transporter activity"/>
    <property type="evidence" value="ECO:0007669"/>
    <property type="project" value="TreeGrafter"/>
</dbReference>
<dbReference type="PANTHER" id="PTHR30290">
    <property type="entry name" value="PERIPLASMIC BINDING COMPONENT OF ABC TRANSPORTER"/>
    <property type="match status" value="1"/>
</dbReference>
<dbReference type="Proteomes" id="UP001227162">
    <property type="component" value="Unassembled WGS sequence"/>
</dbReference>
<accession>A0AAJ1U499</accession>
<keyword evidence="7" id="KW-1185">Reference proteome</keyword>
<dbReference type="GO" id="GO:0015833">
    <property type="term" value="P:peptide transport"/>
    <property type="evidence" value="ECO:0007669"/>
    <property type="project" value="TreeGrafter"/>
</dbReference>
<evidence type="ECO:0000256" key="2">
    <source>
        <dbReference type="ARBA" id="ARBA00005695"/>
    </source>
</evidence>
<dbReference type="Gene3D" id="3.40.190.10">
    <property type="entry name" value="Periplasmic binding protein-like II"/>
    <property type="match status" value="1"/>
</dbReference>
<feature type="chain" id="PRO_5042560767" evidence="4">
    <location>
        <begin position="42"/>
        <end position="509"/>
    </location>
</feature>
<organism evidence="6 7">
    <name type="scientific">Rhodalgimonas zhirmunskyi</name>
    <dbReference type="NCBI Taxonomy" id="2964767"/>
    <lineage>
        <taxon>Bacteria</taxon>
        <taxon>Pseudomonadati</taxon>
        <taxon>Pseudomonadota</taxon>
        <taxon>Alphaproteobacteria</taxon>
        <taxon>Rhodobacterales</taxon>
        <taxon>Roseobacteraceae</taxon>
        <taxon>Rhodalgimonas</taxon>
    </lineage>
</organism>
<gene>
    <name evidence="6" type="ORF">NOI20_04700</name>
</gene>